<evidence type="ECO:0000313" key="3">
    <source>
        <dbReference type="Proteomes" id="UP001412067"/>
    </source>
</evidence>
<evidence type="ECO:0000256" key="1">
    <source>
        <dbReference type="SAM" id="MobiDB-lite"/>
    </source>
</evidence>
<proteinExistence type="predicted"/>
<organism evidence="2 3">
    <name type="scientific">Platanthera guangdongensis</name>
    <dbReference type="NCBI Taxonomy" id="2320717"/>
    <lineage>
        <taxon>Eukaryota</taxon>
        <taxon>Viridiplantae</taxon>
        <taxon>Streptophyta</taxon>
        <taxon>Embryophyta</taxon>
        <taxon>Tracheophyta</taxon>
        <taxon>Spermatophyta</taxon>
        <taxon>Magnoliopsida</taxon>
        <taxon>Liliopsida</taxon>
        <taxon>Asparagales</taxon>
        <taxon>Orchidaceae</taxon>
        <taxon>Orchidoideae</taxon>
        <taxon>Orchideae</taxon>
        <taxon>Orchidinae</taxon>
        <taxon>Platanthera</taxon>
    </lineage>
</organism>
<dbReference type="Proteomes" id="UP001412067">
    <property type="component" value="Unassembled WGS sequence"/>
</dbReference>
<gene>
    <name evidence="2" type="ORF">KSP40_PGU011656</name>
</gene>
<sequence>MLLRSFWILIKPPPSSSVKASPPAKFRLPALRFYSRSAEEKMAEKAGQEKQKPPPTASWDAMSDSFGHGYSTRSDDEGFGGICAGNQFLRDGGEEPVAAEQGSEVKQKERARHQEDAAEN</sequence>
<feature type="region of interest" description="Disordered" evidence="1">
    <location>
        <begin position="39"/>
        <end position="120"/>
    </location>
</feature>
<feature type="compositionally biased region" description="Basic and acidic residues" evidence="1">
    <location>
        <begin position="39"/>
        <end position="52"/>
    </location>
</feature>
<feature type="compositionally biased region" description="Basic and acidic residues" evidence="1">
    <location>
        <begin position="103"/>
        <end position="120"/>
    </location>
</feature>
<dbReference type="PANTHER" id="PTHR36410">
    <property type="entry name" value="EXPRESSED PROTEIN"/>
    <property type="match status" value="1"/>
</dbReference>
<accession>A0ABR2LCY7</accession>
<reference evidence="2 3" key="1">
    <citation type="journal article" date="2022" name="Nat. Plants">
        <title>Genomes of leafy and leafless Platanthera orchids illuminate the evolution of mycoheterotrophy.</title>
        <authorList>
            <person name="Li M.H."/>
            <person name="Liu K.W."/>
            <person name="Li Z."/>
            <person name="Lu H.C."/>
            <person name="Ye Q.L."/>
            <person name="Zhang D."/>
            <person name="Wang J.Y."/>
            <person name="Li Y.F."/>
            <person name="Zhong Z.M."/>
            <person name="Liu X."/>
            <person name="Yu X."/>
            <person name="Liu D.K."/>
            <person name="Tu X.D."/>
            <person name="Liu B."/>
            <person name="Hao Y."/>
            <person name="Liao X.Y."/>
            <person name="Jiang Y.T."/>
            <person name="Sun W.H."/>
            <person name="Chen J."/>
            <person name="Chen Y.Q."/>
            <person name="Ai Y."/>
            <person name="Zhai J.W."/>
            <person name="Wu S.S."/>
            <person name="Zhou Z."/>
            <person name="Hsiao Y.Y."/>
            <person name="Wu W.L."/>
            <person name="Chen Y.Y."/>
            <person name="Lin Y.F."/>
            <person name="Hsu J.L."/>
            <person name="Li C.Y."/>
            <person name="Wang Z.W."/>
            <person name="Zhao X."/>
            <person name="Zhong W.Y."/>
            <person name="Ma X.K."/>
            <person name="Ma L."/>
            <person name="Huang J."/>
            <person name="Chen G.Z."/>
            <person name="Huang M.Z."/>
            <person name="Huang L."/>
            <person name="Peng D.H."/>
            <person name="Luo Y.B."/>
            <person name="Zou S.Q."/>
            <person name="Chen S.P."/>
            <person name="Lan S."/>
            <person name="Tsai W.C."/>
            <person name="Van de Peer Y."/>
            <person name="Liu Z.J."/>
        </authorList>
    </citation>
    <scope>NUCLEOTIDE SEQUENCE [LARGE SCALE GENOMIC DNA]</scope>
    <source>
        <strain evidence="2">Lor288</strain>
    </source>
</reference>
<protein>
    <submittedName>
        <fullName evidence="2">Uncharacterized protein</fullName>
    </submittedName>
</protein>
<name>A0ABR2LCY7_9ASPA</name>
<dbReference type="PANTHER" id="PTHR36410:SF1">
    <property type="entry name" value="EXPRESSED PROTEIN"/>
    <property type="match status" value="1"/>
</dbReference>
<evidence type="ECO:0000313" key="2">
    <source>
        <dbReference type="EMBL" id="KAK8937940.1"/>
    </source>
</evidence>
<dbReference type="EMBL" id="JBBWWR010000021">
    <property type="protein sequence ID" value="KAK8937940.1"/>
    <property type="molecule type" value="Genomic_DNA"/>
</dbReference>
<comment type="caution">
    <text evidence="2">The sequence shown here is derived from an EMBL/GenBank/DDBJ whole genome shotgun (WGS) entry which is preliminary data.</text>
</comment>
<keyword evidence="3" id="KW-1185">Reference proteome</keyword>